<dbReference type="GO" id="GO:0015297">
    <property type="term" value="F:antiporter activity"/>
    <property type="evidence" value="ECO:0007669"/>
    <property type="project" value="InterPro"/>
</dbReference>
<protein>
    <submittedName>
        <fullName evidence="3">Uncharacterized protein</fullName>
    </submittedName>
</protein>
<dbReference type="AlphaFoldDB" id="A0AAV0E4G6"/>
<reference evidence="3" key="1">
    <citation type="submission" date="2022-07" db="EMBL/GenBank/DDBJ databases">
        <authorList>
            <person name="Macas J."/>
            <person name="Novak P."/>
            <person name="Neumann P."/>
        </authorList>
    </citation>
    <scope>NUCLEOTIDE SEQUENCE</scope>
</reference>
<dbReference type="GO" id="GO:0042910">
    <property type="term" value="F:xenobiotic transmembrane transporter activity"/>
    <property type="evidence" value="ECO:0007669"/>
    <property type="project" value="InterPro"/>
</dbReference>
<organism evidence="3 5">
    <name type="scientific">Cuscuta epithymum</name>
    <dbReference type="NCBI Taxonomy" id="186058"/>
    <lineage>
        <taxon>Eukaryota</taxon>
        <taxon>Viridiplantae</taxon>
        <taxon>Streptophyta</taxon>
        <taxon>Embryophyta</taxon>
        <taxon>Tracheophyta</taxon>
        <taxon>Spermatophyta</taxon>
        <taxon>Magnoliopsida</taxon>
        <taxon>eudicotyledons</taxon>
        <taxon>Gunneridae</taxon>
        <taxon>Pentapetalae</taxon>
        <taxon>asterids</taxon>
        <taxon>lamiids</taxon>
        <taxon>Solanales</taxon>
        <taxon>Convolvulaceae</taxon>
        <taxon>Cuscuteae</taxon>
        <taxon>Cuscuta</taxon>
        <taxon>Cuscuta subgen. Cuscuta</taxon>
    </lineage>
</organism>
<feature type="transmembrane region" description="Helical" evidence="2">
    <location>
        <begin position="69"/>
        <end position="92"/>
    </location>
</feature>
<keyword evidence="2" id="KW-0812">Transmembrane</keyword>
<dbReference type="GO" id="GO:0016020">
    <property type="term" value="C:membrane"/>
    <property type="evidence" value="ECO:0007669"/>
    <property type="project" value="InterPro"/>
</dbReference>
<keyword evidence="2" id="KW-0472">Membrane</keyword>
<gene>
    <name evidence="3" type="ORF">CEPIT_LOCUS21511</name>
    <name evidence="4" type="ORF">CEPIT_LOCUS44441</name>
</gene>
<evidence type="ECO:0000313" key="3">
    <source>
        <dbReference type="EMBL" id="CAH9116509.1"/>
    </source>
</evidence>
<evidence type="ECO:0000256" key="1">
    <source>
        <dbReference type="ARBA" id="ARBA00010199"/>
    </source>
</evidence>
<evidence type="ECO:0000313" key="5">
    <source>
        <dbReference type="Proteomes" id="UP001152523"/>
    </source>
</evidence>
<dbReference type="Proteomes" id="UP001152523">
    <property type="component" value="Unassembled WGS sequence"/>
</dbReference>
<feature type="transmembrane region" description="Helical" evidence="2">
    <location>
        <begin position="104"/>
        <end position="123"/>
    </location>
</feature>
<keyword evidence="5" id="KW-1185">Reference proteome</keyword>
<accession>A0AAV0E4G6</accession>
<evidence type="ECO:0000256" key="2">
    <source>
        <dbReference type="SAM" id="Phobius"/>
    </source>
</evidence>
<dbReference type="EMBL" id="CAMAPF010000280">
    <property type="protein sequence ID" value="CAH9116509.1"/>
    <property type="molecule type" value="Genomic_DNA"/>
</dbReference>
<keyword evidence="2" id="KW-1133">Transmembrane helix</keyword>
<sequence>MRTRIWRKDVQNDGNIPPVWWFSDHILILLKQEPEIAKLAGLYLKFLIPGLFAYGFLQNLLKFMQTQRVILPLVLSSIVPLSIQVFLTYVLVQLTSLGFAGAPLAASISLWISFFMLGFYVLYSENFKNTWEGFSSESFAYLYTTMKLALTSAAMHGVLGL</sequence>
<dbReference type="PANTHER" id="PTHR11206">
    <property type="entry name" value="MULTIDRUG RESISTANCE PROTEIN"/>
    <property type="match status" value="1"/>
</dbReference>
<proteinExistence type="inferred from homology"/>
<dbReference type="EMBL" id="CAMAPF010001165">
    <property type="protein sequence ID" value="CAH9148344.1"/>
    <property type="molecule type" value="Genomic_DNA"/>
</dbReference>
<comment type="similarity">
    <text evidence="1">Belongs to the multi antimicrobial extrusion (MATE) (TC 2.A.66.1) family.</text>
</comment>
<dbReference type="InterPro" id="IPR002528">
    <property type="entry name" value="MATE_fam"/>
</dbReference>
<evidence type="ECO:0000313" key="4">
    <source>
        <dbReference type="EMBL" id="CAH9148344.1"/>
    </source>
</evidence>
<dbReference type="Pfam" id="PF01554">
    <property type="entry name" value="MatE"/>
    <property type="match status" value="1"/>
</dbReference>
<comment type="caution">
    <text evidence="3">The sequence shown here is derived from an EMBL/GenBank/DDBJ whole genome shotgun (WGS) entry which is preliminary data.</text>
</comment>
<name>A0AAV0E4G6_9ASTE</name>